<dbReference type="AlphaFoldDB" id="A0A428N0E0"/>
<dbReference type="InterPro" id="IPR036388">
    <property type="entry name" value="WH-like_DNA-bd_sf"/>
</dbReference>
<sequence length="156" mass="17742">MNSSYEKETERLRYLILAAQRQGNRMLNQFLSSSGLTSSTAEVIRVLEEHEPISLKELGSLLICETGSPSRLIKGLINEGIVEQVANPKDSRSKLLRLTKIGKSKMKFIKDTEQKFYEQFFEVFTMDELKNTNLLLSGLIKEISDTEALKKRGLVE</sequence>
<accession>A0A428N0E0</accession>
<dbReference type="GO" id="GO:0003700">
    <property type="term" value="F:DNA-binding transcription factor activity"/>
    <property type="evidence" value="ECO:0007669"/>
    <property type="project" value="InterPro"/>
</dbReference>
<dbReference type="InterPro" id="IPR036390">
    <property type="entry name" value="WH_DNA-bd_sf"/>
</dbReference>
<dbReference type="SMART" id="SM00347">
    <property type="entry name" value="HTH_MARR"/>
    <property type="match status" value="1"/>
</dbReference>
<keyword evidence="1" id="KW-0805">Transcription regulation</keyword>
<evidence type="ECO:0000313" key="6">
    <source>
        <dbReference type="Proteomes" id="UP000275076"/>
    </source>
</evidence>
<dbReference type="OrthoDB" id="2600321at2"/>
<dbReference type="Pfam" id="PF13463">
    <property type="entry name" value="HTH_27"/>
    <property type="match status" value="1"/>
</dbReference>
<comment type="caution">
    <text evidence="5">The sequence shown here is derived from an EMBL/GenBank/DDBJ whole genome shotgun (WGS) entry which is preliminary data.</text>
</comment>
<evidence type="ECO:0000256" key="2">
    <source>
        <dbReference type="ARBA" id="ARBA00023125"/>
    </source>
</evidence>
<dbReference type="PROSITE" id="PS50995">
    <property type="entry name" value="HTH_MARR_2"/>
    <property type="match status" value="1"/>
</dbReference>
<keyword evidence="2" id="KW-0238">DNA-binding</keyword>
<keyword evidence="6" id="KW-1185">Reference proteome</keyword>
<proteinExistence type="predicted"/>
<protein>
    <submittedName>
        <fullName evidence="5">MarR family transcriptional regulator</fullName>
    </submittedName>
</protein>
<gene>
    <name evidence="5" type="ORF">D7Z54_18685</name>
</gene>
<dbReference type="PANTHER" id="PTHR42756">
    <property type="entry name" value="TRANSCRIPTIONAL REGULATOR, MARR"/>
    <property type="match status" value="1"/>
</dbReference>
<dbReference type="RefSeq" id="WP_125557845.1">
    <property type="nucleotide sequence ID" value="NZ_RBVX01000020.1"/>
</dbReference>
<feature type="domain" description="HTH marR-type" evidence="4">
    <location>
        <begin position="8"/>
        <end position="141"/>
    </location>
</feature>
<name>A0A428N0E0_9BACI</name>
<dbReference type="Proteomes" id="UP000275076">
    <property type="component" value="Unassembled WGS sequence"/>
</dbReference>
<dbReference type="Gene3D" id="1.10.10.10">
    <property type="entry name" value="Winged helix-like DNA-binding domain superfamily/Winged helix DNA-binding domain"/>
    <property type="match status" value="1"/>
</dbReference>
<reference evidence="5 6" key="1">
    <citation type="submission" date="2018-10" db="EMBL/GenBank/DDBJ databases">
        <title>Draft genome sequence of Bacillus salarius IM0101, isolated from a hypersaline soil in Inner Mongolia, China.</title>
        <authorList>
            <person name="Yamprayoonswat W."/>
            <person name="Boonvisut S."/>
            <person name="Jumpathong W."/>
            <person name="Sittihan S."/>
            <person name="Ruangsuj P."/>
            <person name="Wanthongcharoen S."/>
            <person name="Thongpramul N."/>
            <person name="Pimmason S."/>
            <person name="Yu B."/>
            <person name="Yasawong M."/>
        </authorList>
    </citation>
    <scope>NUCLEOTIDE SEQUENCE [LARGE SCALE GENOMIC DNA]</scope>
    <source>
        <strain evidence="5 6">IM0101</strain>
    </source>
</reference>
<organism evidence="5 6">
    <name type="scientific">Salibacterium salarium</name>
    <dbReference type="NCBI Taxonomy" id="284579"/>
    <lineage>
        <taxon>Bacteria</taxon>
        <taxon>Bacillati</taxon>
        <taxon>Bacillota</taxon>
        <taxon>Bacilli</taxon>
        <taxon>Bacillales</taxon>
        <taxon>Bacillaceae</taxon>
    </lineage>
</organism>
<evidence type="ECO:0000256" key="1">
    <source>
        <dbReference type="ARBA" id="ARBA00023015"/>
    </source>
</evidence>
<dbReference type="EMBL" id="RBVX01000020">
    <property type="protein sequence ID" value="RSL31826.1"/>
    <property type="molecule type" value="Genomic_DNA"/>
</dbReference>
<dbReference type="GO" id="GO:0003677">
    <property type="term" value="F:DNA binding"/>
    <property type="evidence" value="ECO:0007669"/>
    <property type="project" value="UniProtKB-KW"/>
</dbReference>
<dbReference type="PANTHER" id="PTHR42756:SF1">
    <property type="entry name" value="TRANSCRIPTIONAL REPRESSOR OF EMRAB OPERON"/>
    <property type="match status" value="1"/>
</dbReference>
<evidence type="ECO:0000256" key="3">
    <source>
        <dbReference type="ARBA" id="ARBA00023163"/>
    </source>
</evidence>
<evidence type="ECO:0000313" key="5">
    <source>
        <dbReference type="EMBL" id="RSL31826.1"/>
    </source>
</evidence>
<evidence type="ECO:0000259" key="4">
    <source>
        <dbReference type="PROSITE" id="PS50995"/>
    </source>
</evidence>
<dbReference type="SUPFAM" id="SSF46785">
    <property type="entry name" value="Winged helix' DNA-binding domain"/>
    <property type="match status" value="1"/>
</dbReference>
<dbReference type="InterPro" id="IPR000835">
    <property type="entry name" value="HTH_MarR-typ"/>
</dbReference>
<keyword evidence="3" id="KW-0804">Transcription</keyword>